<dbReference type="GO" id="GO:0016242">
    <property type="term" value="P:negative regulation of macroautophagy"/>
    <property type="evidence" value="ECO:0007669"/>
    <property type="project" value="TreeGrafter"/>
</dbReference>
<dbReference type="PROSITE" id="PS51189">
    <property type="entry name" value="FAT"/>
    <property type="match status" value="1"/>
</dbReference>
<dbReference type="GO" id="GO:0044877">
    <property type="term" value="F:protein-containing complex binding"/>
    <property type="evidence" value="ECO:0007669"/>
    <property type="project" value="InterPro"/>
</dbReference>
<dbReference type="EMBL" id="JNBS01003996">
    <property type="protein sequence ID" value="OQR84376.1"/>
    <property type="molecule type" value="Genomic_DNA"/>
</dbReference>
<keyword evidence="7 13" id="KW-0418">Kinase</keyword>
<dbReference type="GO" id="GO:0031929">
    <property type="term" value="P:TOR signaling"/>
    <property type="evidence" value="ECO:0007669"/>
    <property type="project" value="TreeGrafter"/>
</dbReference>
<evidence type="ECO:0000313" key="13">
    <source>
        <dbReference type="EMBL" id="OQR84376.1"/>
    </source>
</evidence>
<dbReference type="PANTHER" id="PTHR11139">
    <property type="entry name" value="ATAXIA TELANGIECTASIA MUTATED ATM -RELATED"/>
    <property type="match status" value="1"/>
</dbReference>
<dbReference type="FunFam" id="1.20.120.150:FF:000001">
    <property type="entry name" value="Serine/threonine-protein kinase TOR"/>
    <property type="match status" value="1"/>
</dbReference>
<dbReference type="GO" id="GO:0031932">
    <property type="term" value="C:TORC2 complex"/>
    <property type="evidence" value="ECO:0007669"/>
    <property type="project" value="TreeGrafter"/>
</dbReference>
<dbReference type="Gene3D" id="1.20.120.150">
    <property type="entry name" value="FKBP12-rapamycin binding domain"/>
    <property type="match status" value="1"/>
</dbReference>
<keyword evidence="5" id="KW-0677">Repeat</keyword>
<dbReference type="EC" id="2.7.11.1" evidence="2"/>
<evidence type="ECO:0000256" key="2">
    <source>
        <dbReference type="ARBA" id="ARBA00012513"/>
    </source>
</evidence>
<dbReference type="FunFam" id="3.30.1010.10:FF:000006">
    <property type="entry name" value="Serine/threonine-protein kinase TOR"/>
    <property type="match status" value="1"/>
</dbReference>
<evidence type="ECO:0000256" key="9">
    <source>
        <dbReference type="ARBA" id="ARBA00047899"/>
    </source>
</evidence>
<dbReference type="Gene3D" id="1.10.1070.11">
    <property type="entry name" value="Phosphatidylinositol 3-/4-kinase, catalytic domain"/>
    <property type="match status" value="1"/>
</dbReference>
<dbReference type="InterPro" id="IPR018936">
    <property type="entry name" value="PI3/4_kinase_CS"/>
</dbReference>
<name>A0A1V9YF98_9STRA</name>
<dbReference type="Pfam" id="PF08771">
    <property type="entry name" value="FRB_dom"/>
    <property type="match status" value="1"/>
</dbReference>
<keyword evidence="4" id="KW-0808">Transferase</keyword>
<feature type="domain" description="FAT" evidence="12">
    <location>
        <begin position="1"/>
        <end position="193"/>
    </location>
</feature>
<dbReference type="GO" id="GO:0005634">
    <property type="term" value="C:nucleus"/>
    <property type="evidence" value="ECO:0007669"/>
    <property type="project" value="TreeGrafter"/>
</dbReference>
<evidence type="ECO:0000259" key="11">
    <source>
        <dbReference type="PROSITE" id="PS50290"/>
    </source>
</evidence>
<organism evidence="13 14">
    <name type="scientific">Thraustotheca clavata</name>
    <dbReference type="NCBI Taxonomy" id="74557"/>
    <lineage>
        <taxon>Eukaryota</taxon>
        <taxon>Sar</taxon>
        <taxon>Stramenopiles</taxon>
        <taxon>Oomycota</taxon>
        <taxon>Saprolegniomycetes</taxon>
        <taxon>Saprolegniales</taxon>
        <taxon>Achlyaceae</taxon>
        <taxon>Thraustotheca</taxon>
    </lineage>
</organism>
<evidence type="ECO:0000256" key="1">
    <source>
        <dbReference type="ARBA" id="ARBA00011031"/>
    </source>
</evidence>
<dbReference type="InterPro" id="IPR011009">
    <property type="entry name" value="Kinase-like_dom_sf"/>
</dbReference>
<evidence type="ECO:0000256" key="3">
    <source>
        <dbReference type="ARBA" id="ARBA00022527"/>
    </source>
</evidence>
<dbReference type="GO" id="GO:0004674">
    <property type="term" value="F:protein serine/threonine kinase activity"/>
    <property type="evidence" value="ECO:0007669"/>
    <property type="project" value="UniProtKB-KW"/>
</dbReference>
<keyword evidence="6" id="KW-0547">Nucleotide-binding</keyword>
<dbReference type="InterPro" id="IPR000403">
    <property type="entry name" value="PI3/4_kinase_cat_dom"/>
</dbReference>
<evidence type="ECO:0000313" key="14">
    <source>
        <dbReference type="Proteomes" id="UP000243217"/>
    </source>
</evidence>
<reference evidence="13 14" key="1">
    <citation type="journal article" date="2014" name="Genome Biol. Evol.">
        <title>The secreted proteins of Achlya hypogyna and Thraustotheca clavata identify the ancestral oomycete secretome and reveal gene acquisitions by horizontal gene transfer.</title>
        <authorList>
            <person name="Misner I."/>
            <person name="Blouin N."/>
            <person name="Leonard G."/>
            <person name="Richards T.A."/>
            <person name="Lane C.E."/>
        </authorList>
    </citation>
    <scope>NUCLEOTIDE SEQUENCE [LARGE SCALE GENOMIC DNA]</scope>
    <source>
        <strain evidence="13 14">ATCC 34112</strain>
    </source>
</reference>
<dbReference type="InterPro" id="IPR009076">
    <property type="entry name" value="FRB_dom"/>
</dbReference>
<dbReference type="SUPFAM" id="SSF47212">
    <property type="entry name" value="FKBP12-rapamycin-binding domain of FKBP-rapamycin-associated protein (FRAP)"/>
    <property type="match status" value="1"/>
</dbReference>
<keyword evidence="3" id="KW-0723">Serine/threonine-protein kinase</keyword>
<dbReference type="SUPFAM" id="SSF56112">
    <property type="entry name" value="Protein kinase-like (PK-like)"/>
    <property type="match status" value="1"/>
</dbReference>
<feature type="domain" description="PI3K/PI4K catalytic" evidence="11">
    <location>
        <begin position="370"/>
        <end position="581"/>
    </location>
</feature>
<proteinExistence type="inferred from homology"/>
<comment type="catalytic activity">
    <reaction evidence="9">
        <text>L-threonyl-[protein] + ATP = O-phospho-L-threonyl-[protein] + ADP + H(+)</text>
        <dbReference type="Rhea" id="RHEA:46608"/>
        <dbReference type="Rhea" id="RHEA-COMP:11060"/>
        <dbReference type="Rhea" id="RHEA-COMP:11605"/>
        <dbReference type="ChEBI" id="CHEBI:15378"/>
        <dbReference type="ChEBI" id="CHEBI:30013"/>
        <dbReference type="ChEBI" id="CHEBI:30616"/>
        <dbReference type="ChEBI" id="CHEBI:61977"/>
        <dbReference type="ChEBI" id="CHEBI:456216"/>
        <dbReference type="EC" id="2.7.11.1"/>
    </reaction>
</comment>
<dbReference type="GO" id="GO:0031931">
    <property type="term" value="C:TORC1 complex"/>
    <property type="evidence" value="ECO:0007669"/>
    <property type="project" value="TreeGrafter"/>
</dbReference>
<accession>A0A1V9YF98</accession>
<dbReference type="InterPro" id="IPR036940">
    <property type="entry name" value="PI3/4_kinase_cat_sf"/>
</dbReference>
<evidence type="ECO:0000256" key="5">
    <source>
        <dbReference type="ARBA" id="ARBA00022737"/>
    </source>
</evidence>
<dbReference type="InterPro" id="IPR014009">
    <property type="entry name" value="PIK_FAT"/>
</dbReference>
<dbReference type="SMART" id="SM00146">
    <property type="entry name" value="PI3Kc"/>
    <property type="match status" value="1"/>
</dbReference>
<evidence type="ECO:0000256" key="8">
    <source>
        <dbReference type="ARBA" id="ARBA00022840"/>
    </source>
</evidence>
<comment type="similarity">
    <text evidence="1">Belongs to the PI3/PI4-kinase family.</text>
</comment>
<dbReference type="SMART" id="SM01345">
    <property type="entry name" value="Rapamycin_bind"/>
    <property type="match status" value="1"/>
</dbReference>
<dbReference type="PROSITE" id="PS00916">
    <property type="entry name" value="PI3_4_KINASE_2"/>
    <property type="match status" value="1"/>
</dbReference>
<dbReference type="Proteomes" id="UP000243217">
    <property type="component" value="Unassembled WGS sequence"/>
</dbReference>
<dbReference type="Pfam" id="PF23593">
    <property type="entry name" value="HEAT_ATR"/>
    <property type="match status" value="1"/>
</dbReference>
<dbReference type="AlphaFoldDB" id="A0A1V9YF98"/>
<dbReference type="Pfam" id="PF02259">
    <property type="entry name" value="FAT"/>
    <property type="match status" value="1"/>
</dbReference>
<dbReference type="InterPro" id="IPR057564">
    <property type="entry name" value="HEAT_ATR"/>
</dbReference>
<dbReference type="InterPro" id="IPR003151">
    <property type="entry name" value="PIK-rel_kinase_FAT"/>
</dbReference>
<dbReference type="InterPro" id="IPR036738">
    <property type="entry name" value="FRB_sf"/>
</dbReference>
<comment type="caution">
    <text evidence="13">The sequence shown here is derived from an EMBL/GenBank/DDBJ whole genome shotgun (WGS) entry which is preliminary data.</text>
</comment>
<keyword evidence="8" id="KW-0067">ATP-binding</keyword>
<evidence type="ECO:0000256" key="7">
    <source>
        <dbReference type="ARBA" id="ARBA00022777"/>
    </source>
</evidence>
<dbReference type="GO" id="GO:0005524">
    <property type="term" value="F:ATP binding"/>
    <property type="evidence" value="ECO:0007669"/>
    <property type="project" value="UniProtKB-KW"/>
</dbReference>
<dbReference type="Gene3D" id="3.30.1010.10">
    <property type="entry name" value="Phosphatidylinositol 3-kinase Catalytic Subunit, Chain A, domain 4"/>
    <property type="match status" value="1"/>
</dbReference>
<dbReference type="Pfam" id="PF00454">
    <property type="entry name" value="PI3_PI4_kinase"/>
    <property type="match status" value="1"/>
</dbReference>
<evidence type="ECO:0000259" key="12">
    <source>
        <dbReference type="PROSITE" id="PS51189"/>
    </source>
</evidence>
<dbReference type="PROSITE" id="PS00915">
    <property type="entry name" value="PI3_4_KINASE_1"/>
    <property type="match status" value="1"/>
</dbReference>
<evidence type="ECO:0000256" key="4">
    <source>
        <dbReference type="ARBA" id="ARBA00022679"/>
    </source>
</evidence>
<dbReference type="InterPro" id="IPR050517">
    <property type="entry name" value="DDR_Repair_Kinase"/>
</dbReference>
<dbReference type="GO" id="GO:0005737">
    <property type="term" value="C:cytoplasm"/>
    <property type="evidence" value="ECO:0007669"/>
    <property type="project" value="TreeGrafter"/>
</dbReference>
<dbReference type="InterPro" id="IPR026683">
    <property type="entry name" value="TOR_cat"/>
</dbReference>
<feature type="non-terminal residue" evidence="13">
    <location>
        <position position="581"/>
    </location>
</feature>
<dbReference type="CDD" id="cd05169">
    <property type="entry name" value="PIKKc_TOR"/>
    <property type="match status" value="1"/>
</dbReference>
<keyword evidence="14" id="KW-1185">Reference proteome</keyword>
<protein>
    <recommendedName>
        <fullName evidence="2">non-specific serine/threonine protein kinase</fullName>
        <ecNumber evidence="2">2.7.11.1</ecNumber>
    </recommendedName>
</protein>
<dbReference type="PANTHER" id="PTHR11139:SF9">
    <property type="entry name" value="SERINE_THREONINE-PROTEIN KINASE MTOR"/>
    <property type="match status" value="1"/>
</dbReference>
<evidence type="ECO:0000256" key="10">
    <source>
        <dbReference type="ARBA" id="ARBA00048679"/>
    </source>
</evidence>
<evidence type="ECO:0000256" key="6">
    <source>
        <dbReference type="ARBA" id="ARBA00022741"/>
    </source>
</evidence>
<sequence length="581" mass="67062">MNNNDEEIVKCHLKWAEWQLAIHEQQLDRVPIGPVLNALKTSTELEPSSYKAWHAWALMNFHVAEYYSQLPPGNNQIKRETYNIGPYIASAIEGFFRSIALGRSRWAANVQQDILRVLTLWFAYGHRSDVHGALVAGFQSVSIETWLIVIPQLIARIHSPHPRIQSQLHRLLTSIGTQHPHALIYPLSVALKSPLEVRQRAAEDIMNAMRKNYVDLVDEALLVSRELIRVAILWHEMWHEGLEEASRLYFGEHDVQGMMAVLEPLHAMMEKGPETLREVSFHQAFGRDLKEAYDWIQRYMNPNGGQNESDLNRAWDLYYHVFRRINKQLPQLTTLELQYVSPNLLQANNLQLAVPGTYRAGHAIVKIRSFIPTMLVMTSKQRPRRITMVGTNGLEYMFLLKGHEDLRQDERVTQLFGLVNALLINDRTTSKKDLKITRYPVIPLSHNAGIVGWVPNCDTLHQLIRDFREARKILLNIEHRLMLQMAPDYDVLCLLQKVEVFQFALENTAGQDLYKVLWLKSENSEVWLDRRTNYTRSLAAMSMVGYILGLGDRHPSNLMLHRFTGTIVHIDFGDCFEVAMQ</sequence>
<gene>
    <name evidence="13" type="ORF">THRCLA_10829</name>
</gene>
<comment type="catalytic activity">
    <reaction evidence="10">
        <text>L-seryl-[protein] + ATP = O-phospho-L-seryl-[protein] + ADP + H(+)</text>
        <dbReference type="Rhea" id="RHEA:17989"/>
        <dbReference type="Rhea" id="RHEA-COMP:9863"/>
        <dbReference type="Rhea" id="RHEA-COMP:11604"/>
        <dbReference type="ChEBI" id="CHEBI:15378"/>
        <dbReference type="ChEBI" id="CHEBI:29999"/>
        <dbReference type="ChEBI" id="CHEBI:30616"/>
        <dbReference type="ChEBI" id="CHEBI:83421"/>
        <dbReference type="ChEBI" id="CHEBI:456216"/>
        <dbReference type="EC" id="2.7.11.1"/>
    </reaction>
</comment>
<dbReference type="PROSITE" id="PS50290">
    <property type="entry name" value="PI3_4_KINASE_3"/>
    <property type="match status" value="1"/>
</dbReference>
<dbReference type="STRING" id="74557.A0A1V9YF98"/>
<dbReference type="OrthoDB" id="381190at2759"/>